<dbReference type="InterPro" id="IPR004843">
    <property type="entry name" value="Calcineurin-like_PHP"/>
</dbReference>
<name>A0A4S2BK86_9LACO</name>
<dbReference type="InterPro" id="IPR014576">
    <property type="entry name" value="Pesterase_YhaO"/>
</dbReference>
<dbReference type="GO" id="GO:0004527">
    <property type="term" value="F:exonuclease activity"/>
    <property type="evidence" value="ECO:0007669"/>
    <property type="project" value="UniProtKB-KW"/>
</dbReference>
<dbReference type="InterPro" id="IPR029052">
    <property type="entry name" value="Metallo-depent_PP-like"/>
</dbReference>
<keyword evidence="3" id="KW-0269">Exonuclease</keyword>
<dbReference type="PIRSF" id="PIRSF033091">
    <property type="entry name" value="Pesterase_YhaO"/>
    <property type="match status" value="1"/>
</dbReference>
<dbReference type="EMBL" id="SRYV01000010">
    <property type="protein sequence ID" value="TGY14642.1"/>
    <property type="molecule type" value="Genomic_DNA"/>
</dbReference>
<dbReference type="Proteomes" id="UP000309117">
    <property type="component" value="Unassembled WGS sequence"/>
</dbReference>
<reference evidence="3 4" key="1">
    <citation type="submission" date="2019-04" db="EMBL/GenBank/DDBJ databases">
        <title>Microbes associate with the intestines of laboratory mice.</title>
        <authorList>
            <person name="Navarre W."/>
            <person name="Wong E."/>
            <person name="Huang K."/>
            <person name="Tropini C."/>
            <person name="Ng K."/>
            <person name="Yu B."/>
        </authorList>
    </citation>
    <scope>NUCLEOTIDE SEQUENCE [LARGE SCALE GENOMIC DNA]</scope>
    <source>
        <strain evidence="3 4">NM61_E11</strain>
    </source>
</reference>
<dbReference type="CDD" id="cd00840">
    <property type="entry name" value="MPP_Mre11_N"/>
    <property type="match status" value="1"/>
</dbReference>
<dbReference type="RefSeq" id="WP_135960547.1">
    <property type="nucleotide sequence ID" value="NZ_AQFR02000003.1"/>
</dbReference>
<gene>
    <name evidence="3" type="ORF">E5351_06245</name>
</gene>
<sequence length="404" mass="46009">MKFIHFADAHLDSPFRGLSFLPSNSFNQIYQAANQSFERIVDLALKEKVDLVLIAGDTFDSNQPSPHSQLFFAKQIKRLTDAEIQVVMIFGNHDHMKVDDLLITPSPYFKLLGPDEKVESVSYETKSGFKYDVVGFSYLNNHIAHDVIPDFPEKSNNYTFGIMHAQQKTDHQDVYAPFALSEVTDLNYDYFALGHIHQRRVLSDQPWVVYPGNIQGRHINETALKGCYLGEIDEKTRQTTISFKRTSPIVWEKVTLKLAGPVSKKTLHEKILATLKSNDFTTYFSLTIENAQYLTEEERELIQDSSYWQGISLELSQNSQLVDVRFKTQSLPSLSVEDQATSKQAAEEIFTNSALKEIAAGWVKKSTLTQELADDPEFLTEIKEMSQVKLSSKLRGVSYEIEEN</sequence>
<evidence type="ECO:0000313" key="3">
    <source>
        <dbReference type="EMBL" id="TGY14642.1"/>
    </source>
</evidence>
<dbReference type="AlphaFoldDB" id="A0A4S2BK86"/>
<dbReference type="SUPFAM" id="SSF56300">
    <property type="entry name" value="Metallo-dependent phosphatases"/>
    <property type="match status" value="1"/>
</dbReference>
<dbReference type="PANTHER" id="PTHR30337">
    <property type="entry name" value="COMPONENT OF ATP-DEPENDENT DSDNA EXONUCLEASE"/>
    <property type="match status" value="1"/>
</dbReference>
<dbReference type="Pfam" id="PF00149">
    <property type="entry name" value="Metallophos"/>
    <property type="match status" value="1"/>
</dbReference>
<keyword evidence="1" id="KW-0378">Hydrolase</keyword>
<keyword evidence="3" id="KW-0540">Nuclease</keyword>
<proteinExistence type="predicted"/>
<dbReference type="PANTHER" id="PTHR30337:SF7">
    <property type="entry name" value="PHOSPHOESTERASE"/>
    <property type="match status" value="1"/>
</dbReference>
<comment type="caution">
    <text evidence="3">The sequence shown here is derived from an EMBL/GenBank/DDBJ whole genome shotgun (WGS) entry which is preliminary data.</text>
</comment>
<organism evidence="3 4">
    <name type="scientific">Lactobacillus intestinalis</name>
    <dbReference type="NCBI Taxonomy" id="151781"/>
    <lineage>
        <taxon>Bacteria</taxon>
        <taxon>Bacillati</taxon>
        <taxon>Bacillota</taxon>
        <taxon>Bacilli</taxon>
        <taxon>Lactobacillales</taxon>
        <taxon>Lactobacillaceae</taxon>
        <taxon>Lactobacillus</taxon>
    </lineage>
</organism>
<evidence type="ECO:0000313" key="4">
    <source>
        <dbReference type="Proteomes" id="UP000309117"/>
    </source>
</evidence>
<protein>
    <submittedName>
        <fullName evidence="3">DNA repair exonuclease</fullName>
    </submittedName>
</protein>
<evidence type="ECO:0000256" key="1">
    <source>
        <dbReference type="ARBA" id="ARBA00022801"/>
    </source>
</evidence>
<evidence type="ECO:0000259" key="2">
    <source>
        <dbReference type="Pfam" id="PF00149"/>
    </source>
</evidence>
<feature type="domain" description="Calcineurin-like phosphoesterase" evidence="2">
    <location>
        <begin position="1"/>
        <end position="198"/>
    </location>
</feature>
<accession>A0A4S2BK86</accession>
<dbReference type="InterPro" id="IPR041796">
    <property type="entry name" value="Mre11_N"/>
</dbReference>
<dbReference type="Gene3D" id="3.60.21.10">
    <property type="match status" value="1"/>
</dbReference>
<dbReference type="InterPro" id="IPR050535">
    <property type="entry name" value="DNA_Repair-Maintenance_Comp"/>
</dbReference>